<name>A0A8J5QRN4_9ASCO</name>
<feature type="region of interest" description="Disordered" evidence="1">
    <location>
        <begin position="154"/>
        <end position="180"/>
    </location>
</feature>
<evidence type="ECO:0000313" key="2">
    <source>
        <dbReference type="EMBL" id="KAG7665829.1"/>
    </source>
</evidence>
<keyword evidence="3" id="KW-1185">Reference proteome</keyword>
<feature type="compositionally biased region" description="Polar residues" evidence="1">
    <location>
        <begin position="437"/>
        <end position="452"/>
    </location>
</feature>
<feature type="compositionally biased region" description="Polar residues" evidence="1">
    <location>
        <begin position="10"/>
        <end position="28"/>
    </location>
</feature>
<evidence type="ECO:0000313" key="3">
    <source>
        <dbReference type="Proteomes" id="UP000694255"/>
    </source>
</evidence>
<proteinExistence type="predicted"/>
<dbReference type="EMBL" id="JAGSYN010000046">
    <property type="protein sequence ID" value="KAG7665829.1"/>
    <property type="molecule type" value="Genomic_DNA"/>
</dbReference>
<comment type="caution">
    <text evidence="2">The sequence shown here is derived from an EMBL/GenBank/DDBJ whole genome shotgun (WGS) entry which is preliminary data.</text>
</comment>
<dbReference type="AlphaFoldDB" id="A0A8J5QRN4"/>
<accession>A0A8J5QRN4</accession>
<evidence type="ECO:0000256" key="1">
    <source>
        <dbReference type="SAM" id="MobiDB-lite"/>
    </source>
</evidence>
<dbReference type="OrthoDB" id="4022920at2759"/>
<organism evidence="2 3">
    <name type="scientific">[Candida] subhashii</name>
    <dbReference type="NCBI Taxonomy" id="561895"/>
    <lineage>
        <taxon>Eukaryota</taxon>
        <taxon>Fungi</taxon>
        <taxon>Dikarya</taxon>
        <taxon>Ascomycota</taxon>
        <taxon>Saccharomycotina</taxon>
        <taxon>Pichiomycetes</taxon>
        <taxon>Debaryomycetaceae</taxon>
        <taxon>Spathaspora</taxon>
    </lineage>
</organism>
<feature type="region of interest" description="Disordered" evidence="1">
    <location>
        <begin position="403"/>
        <end position="476"/>
    </location>
</feature>
<feature type="region of interest" description="Disordered" evidence="1">
    <location>
        <begin position="1"/>
        <end position="28"/>
    </location>
</feature>
<reference evidence="2 3" key="1">
    <citation type="journal article" date="2021" name="DNA Res.">
        <title>Genome analysis of Candida subhashii reveals its hybrid nature and dual mitochondrial genome conformations.</title>
        <authorList>
            <person name="Mixao V."/>
            <person name="Hegedusova E."/>
            <person name="Saus E."/>
            <person name="Pryszcz L.P."/>
            <person name="Cillingova A."/>
            <person name="Nosek J."/>
            <person name="Gabaldon T."/>
        </authorList>
    </citation>
    <scope>NUCLEOTIDE SEQUENCE [LARGE SCALE GENOMIC DNA]</scope>
    <source>
        <strain evidence="2 3">CBS 10753</strain>
    </source>
</reference>
<dbReference type="RefSeq" id="XP_049266061.1">
    <property type="nucleotide sequence ID" value="XM_049410353.1"/>
</dbReference>
<gene>
    <name evidence="2" type="ORF">J8A68_000654</name>
</gene>
<dbReference type="GeneID" id="73467455"/>
<dbReference type="Proteomes" id="UP000694255">
    <property type="component" value="Unassembled WGS sequence"/>
</dbReference>
<protein>
    <submittedName>
        <fullName evidence="2">Uncharacterized protein</fullName>
    </submittedName>
</protein>
<sequence length="508" mass="57273">MLNKLLSLMPNHNQKNQLPQLNQRATSSHDTIDNHHVFSQNENSAANFASIKRTKFIHVYNGESPSSTTIIRKKRKALGEVNTNIATRSATDPFPITNNIQEDPCVERLIRSMDDSLEIVEDSEVEYTLLIDSLRVGGGGGISSEDDECHTIQTSIPGYSRDKDTQLDSSQKSTKDVHTQSSMYENDYETQMEIGITEEDLRAGSSQLSNGNFHEQDLGYHPEVSSQFNFYTSQPVIIQSQAVEEEEEEEDEYREIIIIDDHSYEMQIDEESINHSQKVNYDSEGYNDAFEKNITEDDYSEEFDKRNILAGLSDESILSSISDDPRIDEILECSTQCSGEMETKIPFNIEDLNTKELVSDDKMKLIHGDNKTDIGKSEFIASFIKSAGIKQELNFPVKQEDVYRGTADHKPQSKSKAKSESSQLESTDSACKKETIEYQSESSCEPDSNQSKEGIEHITPPPSKPARKRVASKPLSALVGMSQPKFRVGLSKRVKIDSLHHYLKKNSK</sequence>